<dbReference type="InterPro" id="IPR024952">
    <property type="entry name" value="LPP20-like_dom"/>
</dbReference>
<evidence type="ECO:0000259" key="1">
    <source>
        <dbReference type="Pfam" id="PF02169"/>
    </source>
</evidence>
<proteinExistence type="predicted"/>
<sequence length="264" mass="28116">MPMFQVDELREWFIPFHQHLSVIAMNTVRRTSRLALFALVAGLTACATPAPQTSAMSAPMPMKESGSVPSGVGYVGSGDETASGEEVRVVVKEVNPFQPIVVRVTGSGAAPYTNSLTPSQRKLLAMRAARLDAFRAIAEQVQGMKLVGNSSVSNMIANSDSFRTYVDAYLRGVTIVSTVMKPDGTSEAVAEITLDQEFYKQFRHSMEKTGSVMQASKETGAAGALCPEANCGATKIVPAPAAAPAPAVMTVSPARYSNNFYVTQ</sequence>
<feature type="domain" description="Lipoprotein LPP20-like" evidence="1">
    <location>
        <begin position="111"/>
        <end position="192"/>
    </location>
</feature>
<dbReference type="Proteomes" id="UP000178776">
    <property type="component" value="Chromosome"/>
</dbReference>
<dbReference type="KEGG" id="cvc:BKX93_22695"/>
<evidence type="ECO:0000313" key="2">
    <source>
        <dbReference type="EMBL" id="AOZ52543.1"/>
    </source>
</evidence>
<dbReference type="EMBL" id="CP017707">
    <property type="protein sequence ID" value="AOZ52543.1"/>
    <property type="molecule type" value="Genomic_DNA"/>
</dbReference>
<reference evidence="2 3" key="1">
    <citation type="submission" date="2016-10" db="EMBL/GenBank/DDBJ databases">
        <title>Chromobacterium muskegensis sp. nov., an insecticidal bacterium isolated from Sphagnum bogs.</title>
        <authorList>
            <person name="Sparks M.E."/>
            <person name="Blackburn M.B."/>
            <person name="Gundersen-Rindal D.E."/>
            <person name="Mitchell A."/>
            <person name="Farrar R."/>
            <person name="Kuhar D."/>
        </authorList>
    </citation>
    <scope>NUCLEOTIDE SEQUENCE [LARGE SCALE GENOMIC DNA]</scope>
    <source>
        <strain evidence="2 3">21-1</strain>
    </source>
</reference>
<gene>
    <name evidence="2" type="ORF">BKX93_22695</name>
</gene>
<evidence type="ECO:0000313" key="3">
    <source>
        <dbReference type="Proteomes" id="UP000178776"/>
    </source>
</evidence>
<organism evidence="2 3">
    <name type="scientific">Chromobacterium vaccinii</name>
    <dbReference type="NCBI Taxonomy" id="1108595"/>
    <lineage>
        <taxon>Bacteria</taxon>
        <taxon>Pseudomonadati</taxon>
        <taxon>Pseudomonadota</taxon>
        <taxon>Betaproteobacteria</taxon>
        <taxon>Neisseriales</taxon>
        <taxon>Chromobacteriaceae</taxon>
        <taxon>Chromobacterium</taxon>
    </lineage>
</organism>
<accession>A0A1D9LN54</accession>
<dbReference type="AlphaFoldDB" id="A0A1D9LN54"/>
<dbReference type="STRING" id="1108595.BKX93_22695"/>
<protein>
    <recommendedName>
        <fullName evidence="1">Lipoprotein LPP20-like domain-containing protein</fullName>
    </recommendedName>
</protein>
<dbReference type="Pfam" id="PF02169">
    <property type="entry name" value="LPP20"/>
    <property type="match status" value="1"/>
</dbReference>
<name>A0A1D9LN54_9NEIS</name>